<evidence type="ECO:0000313" key="1">
    <source>
        <dbReference type="EMBL" id="KZL18003.1"/>
    </source>
</evidence>
<proteinExistence type="predicted"/>
<dbReference type="GO" id="GO:0016829">
    <property type="term" value="F:lyase activity"/>
    <property type="evidence" value="ECO:0007669"/>
    <property type="project" value="UniProtKB-KW"/>
</dbReference>
<dbReference type="Gene3D" id="1.10.10.1710">
    <property type="entry name" value="Deoxyribodipyrimidine photolyase-related"/>
    <property type="match status" value="1"/>
</dbReference>
<dbReference type="Gene3D" id="3.40.50.620">
    <property type="entry name" value="HUPs"/>
    <property type="match status" value="1"/>
</dbReference>
<dbReference type="Pfam" id="PF04244">
    <property type="entry name" value="DPRP"/>
    <property type="match status" value="1"/>
</dbReference>
<keyword evidence="2" id="KW-1185">Reference proteome</keyword>
<dbReference type="InterPro" id="IPR007357">
    <property type="entry name" value="PhrB-like"/>
</dbReference>
<organism evidence="1 2">
    <name type="scientific">Pseudovibrio axinellae</name>
    <dbReference type="NCBI Taxonomy" id="989403"/>
    <lineage>
        <taxon>Bacteria</taxon>
        <taxon>Pseudomonadati</taxon>
        <taxon>Pseudomonadota</taxon>
        <taxon>Alphaproteobacteria</taxon>
        <taxon>Hyphomicrobiales</taxon>
        <taxon>Stappiaceae</taxon>
        <taxon>Pseudovibrio</taxon>
    </lineage>
</organism>
<dbReference type="InterPro" id="IPR014729">
    <property type="entry name" value="Rossmann-like_a/b/a_fold"/>
</dbReference>
<dbReference type="OrthoDB" id="5288100at2"/>
<evidence type="ECO:0000313" key="2">
    <source>
        <dbReference type="Proteomes" id="UP000076577"/>
    </source>
</evidence>
<dbReference type="Gene3D" id="1.25.40.80">
    <property type="match status" value="1"/>
</dbReference>
<dbReference type="STRING" id="989403.SAMN05421798_106244"/>
<reference evidence="1 2" key="1">
    <citation type="journal article" date="2016" name="Front. Microbiol.">
        <title>Comparative Genomic Analysis Reveals a Diverse Repertoire of Genes Involved in Prokaryote-Eukaryote Interactions within the Pseudovibrio Genus.</title>
        <authorList>
            <person name="Romano S."/>
            <person name="Fernandez-Guerra A."/>
            <person name="Reen F.J."/>
            <person name="Glockner F.O."/>
            <person name="Crowley S.P."/>
            <person name="O'Sullivan O."/>
            <person name="Cotter P.D."/>
            <person name="Adams C."/>
            <person name="Dobson A.D."/>
            <person name="O'Gara F."/>
        </authorList>
    </citation>
    <scope>NUCLEOTIDE SEQUENCE [LARGE SCALE GENOMIC DNA]</scope>
    <source>
        <strain evidence="1 2">Ad2</strain>
    </source>
</reference>
<dbReference type="InterPro" id="IPR036134">
    <property type="entry name" value="Crypto/Photolyase_FAD-like_sf"/>
</dbReference>
<dbReference type="AlphaFoldDB" id="A0A165XST3"/>
<dbReference type="PATRIC" id="fig|989403.3.peg.2932"/>
<gene>
    <name evidence="1" type="ORF">PsAD2_02736</name>
</gene>
<name>A0A165XST3_9HYPH</name>
<dbReference type="PANTHER" id="PTHR38657">
    <property type="entry name" value="SLR1343 PROTEIN"/>
    <property type="match status" value="1"/>
</dbReference>
<dbReference type="PANTHER" id="PTHR38657:SF1">
    <property type="entry name" value="SLR1343 PROTEIN"/>
    <property type="match status" value="1"/>
</dbReference>
<sequence>MRLRLVLGDQLSLPLSSLRDVKLGEDVILMAEVNEEATYVRHHKKKIAFLFSAMRHFAEALRSLGHRVVYVPYGCPENTGSLFGEVLRLKEAEAVTEIIVTMPGEYRLLNEMESWQDRLGVPVELREDDRFLCSTEGFQKWASGRKSLRLEYFYREMRRNHDILMDGDKPLGGKWNYDHDNRQSAPKRLDVPAPFSVEPDRVTEEVLALVTDQFSEHFGDLKPFSLAVTREDALKALDQFVAERLSKFGNYQDAMVQGEPWMFHSHISFYLNCGLLLPLECVHAAERAYFDGTAPLNSVEGFIRQIVGWREFIRGIYWHSMPEYAGLNYLSASRDLPEFYWTGETQMNCLHQCIVETKANAYAHHIQRLMVIGNFSLLAGFAPKEVSEWYLAVYADAYEWVELPNVNGMILFADGGLFASKPYAASGAYINKMSNYCEHCVYAHATKTGEKACPFNYLYWNFLDQNEEKLRSNPRVSMIYRTWDKMSDSKKQEIRTDSRRFLALLDGSQA</sequence>
<accession>A0A165XST3</accession>
<dbReference type="InterPro" id="IPR052551">
    <property type="entry name" value="UV-DNA_repair_photolyase"/>
</dbReference>
<comment type="caution">
    <text evidence="1">The sequence shown here is derived from an EMBL/GenBank/DDBJ whole genome shotgun (WGS) entry which is preliminary data.</text>
</comment>
<dbReference type="Gene3D" id="1.10.579.10">
    <property type="entry name" value="DNA Cyclobutane Dipyrimidine Photolyase, subunit A, domain 3"/>
    <property type="match status" value="1"/>
</dbReference>
<dbReference type="RefSeq" id="WP_068006759.1">
    <property type="nucleotide sequence ID" value="NZ_FOFM01000006.1"/>
</dbReference>
<dbReference type="SUPFAM" id="SSF48173">
    <property type="entry name" value="Cryptochrome/photolyase FAD-binding domain"/>
    <property type="match status" value="1"/>
</dbReference>
<protein>
    <submittedName>
        <fullName evidence="1">Deoxyribodipyrimidine photo-lyase-related protein</fullName>
    </submittedName>
</protein>
<dbReference type="Proteomes" id="UP000076577">
    <property type="component" value="Unassembled WGS sequence"/>
</dbReference>
<keyword evidence="1" id="KW-0456">Lyase</keyword>
<dbReference type="EMBL" id="LMCB01000024">
    <property type="protein sequence ID" value="KZL18003.1"/>
    <property type="molecule type" value="Genomic_DNA"/>
</dbReference>